<accession>T0CTG5</accession>
<sequence length="174" mass="18561">MRFVKASLISICIVLMVSGCHSESNPSYSALHNVPQSQLNILKSAIKKSGLKGLELPTKIPFSIEDVRIAQGENLYHHMDIYMGGGKPLEVLEESAAGVANNATLLSTTGNEANTALSDGTKAYFSNNGSVSQLGWIKNGILYDLASSKSGAKRSMNEPDLSEAELIQIAGSFE</sequence>
<dbReference type="KEGG" id="aaco:K1I37_10780"/>
<dbReference type="PROSITE" id="PS51257">
    <property type="entry name" value="PROKAR_LIPOPROTEIN"/>
    <property type="match status" value="1"/>
</dbReference>
<proteinExistence type="predicted"/>
<dbReference type="RefSeq" id="WP_021298033.1">
    <property type="nucleotide sequence ID" value="NZ_AURB01000168.1"/>
</dbReference>
<protein>
    <submittedName>
        <fullName evidence="1">Uncharacterized protein</fullName>
    </submittedName>
</protein>
<evidence type="ECO:0000313" key="2">
    <source>
        <dbReference type="Proteomes" id="UP000829401"/>
    </source>
</evidence>
<name>T0CTG5_ALIAG</name>
<organism evidence="1 2">
    <name type="scientific">Alicyclobacillus acidoterrestris (strain ATCC 49025 / DSM 3922 / CIP 106132 / NCIMB 13137 / GD3B)</name>
    <dbReference type="NCBI Taxonomy" id="1356854"/>
    <lineage>
        <taxon>Bacteria</taxon>
        <taxon>Bacillati</taxon>
        <taxon>Bacillota</taxon>
        <taxon>Bacilli</taxon>
        <taxon>Bacillales</taxon>
        <taxon>Alicyclobacillaceae</taxon>
        <taxon>Alicyclobacillus</taxon>
    </lineage>
</organism>
<reference evidence="2" key="1">
    <citation type="journal article" date="2022" name="G3 (Bethesda)">
        <title>Unveiling the complete genome sequence of Alicyclobacillus acidoterrestris DSM 3922T, a taint-producing strain.</title>
        <authorList>
            <person name="Leonardo I.C."/>
            <person name="Barreto Crespo M.T."/>
            <person name="Gaspar F.B."/>
        </authorList>
    </citation>
    <scope>NUCLEOTIDE SEQUENCE [LARGE SCALE GENOMIC DNA]</scope>
    <source>
        <strain evidence="2">DSM 3922</strain>
    </source>
</reference>
<dbReference type="STRING" id="1356854.N007_14430"/>
<dbReference type="AlphaFoldDB" id="T0CTG5"/>
<keyword evidence="2" id="KW-1185">Reference proteome</keyword>
<dbReference type="EMBL" id="CP080467">
    <property type="protein sequence ID" value="UNO47229.1"/>
    <property type="molecule type" value="Genomic_DNA"/>
</dbReference>
<evidence type="ECO:0000313" key="1">
    <source>
        <dbReference type="EMBL" id="UNO47229.1"/>
    </source>
</evidence>
<accession>A0A9E7CQ81</accession>
<dbReference type="Proteomes" id="UP000829401">
    <property type="component" value="Chromosome"/>
</dbReference>
<gene>
    <name evidence="1" type="ORF">K1I37_10780</name>
</gene>